<dbReference type="InterPro" id="IPR000889">
    <property type="entry name" value="Glutathione_peroxidase"/>
</dbReference>
<dbReference type="InterPro" id="IPR036249">
    <property type="entry name" value="Thioredoxin-like_sf"/>
</dbReference>
<organism evidence="4">
    <name type="scientific">marine sediment metagenome</name>
    <dbReference type="NCBI Taxonomy" id="412755"/>
    <lineage>
        <taxon>unclassified sequences</taxon>
        <taxon>metagenomes</taxon>
        <taxon>ecological metagenomes</taxon>
    </lineage>
</organism>
<dbReference type="SUPFAM" id="SSF52833">
    <property type="entry name" value="Thioredoxin-like"/>
    <property type="match status" value="1"/>
</dbReference>
<dbReference type="PROSITE" id="PS00460">
    <property type="entry name" value="GLUTATHIONE_PEROXID_1"/>
    <property type="match status" value="1"/>
</dbReference>
<evidence type="ECO:0000256" key="2">
    <source>
        <dbReference type="ARBA" id="ARBA00022559"/>
    </source>
</evidence>
<dbReference type="Pfam" id="PF00255">
    <property type="entry name" value="GSHPx"/>
    <property type="match status" value="1"/>
</dbReference>
<evidence type="ECO:0000256" key="3">
    <source>
        <dbReference type="ARBA" id="ARBA00023002"/>
    </source>
</evidence>
<keyword evidence="2" id="KW-0575">Peroxidase</keyword>
<comment type="similarity">
    <text evidence="1">Belongs to the glutathione peroxidase family.</text>
</comment>
<evidence type="ECO:0008006" key="5">
    <source>
        <dbReference type="Google" id="ProtNLM"/>
    </source>
</evidence>
<reference evidence="4" key="1">
    <citation type="journal article" date="2015" name="Nature">
        <title>Complex archaea that bridge the gap between prokaryotes and eukaryotes.</title>
        <authorList>
            <person name="Spang A."/>
            <person name="Saw J.H."/>
            <person name="Jorgensen S.L."/>
            <person name="Zaremba-Niedzwiedzka K."/>
            <person name="Martijn J."/>
            <person name="Lind A.E."/>
            <person name="van Eijk R."/>
            <person name="Schleper C."/>
            <person name="Guy L."/>
            <person name="Ettema T.J."/>
        </authorList>
    </citation>
    <scope>NUCLEOTIDE SEQUENCE</scope>
</reference>
<name>A0A0F9YYQ8_9ZZZZ</name>
<evidence type="ECO:0000313" key="4">
    <source>
        <dbReference type="EMBL" id="KKO09904.1"/>
    </source>
</evidence>
<dbReference type="EMBL" id="LAZR01000006">
    <property type="protein sequence ID" value="KKO09904.1"/>
    <property type="molecule type" value="Genomic_DNA"/>
</dbReference>
<proteinExistence type="inferred from homology"/>
<protein>
    <recommendedName>
        <fullName evidence="5">Glutathione peroxidase</fullName>
    </recommendedName>
</protein>
<dbReference type="PROSITE" id="PS51355">
    <property type="entry name" value="GLUTATHIONE_PEROXID_3"/>
    <property type="match status" value="1"/>
</dbReference>
<dbReference type="AlphaFoldDB" id="A0A0F9YYQ8"/>
<gene>
    <name evidence="4" type="ORF">LCGC14_0034060</name>
</gene>
<accession>A0A0F9YYQ8</accession>
<keyword evidence="3" id="KW-0560">Oxidoreductase</keyword>
<dbReference type="InterPro" id="IPR029759">
    <property type="entry name" value="GPX_AS"/>
</dbReference>
<dbReference type="Gene3D" id="3.40.30.10">
    <property type="entry name" value="Glutaredoxin"/>
    <property type="match status" value="1"/>
</dbReference>
<dbReference type="GO" id="GO:0006979">
    <property type="term" value="P:response to oxidative stress"/>
    <property type="evidence" value="ECO:0007669"/>
    <property type="project" value="InterPro"/>
</dbReference>
<sequence>MNNELQQIPLKKMDGTSTTLGEFEGKVVLIVNVASRCGLTPQYSALEKLYREK</sequence>
<dbReference type="GO" id="GO:0004601">
    <property type="term" value="F:peroxidase activity"/>
    <property type="evidence" value="ECO:0007669"/>
    <property type="project" value="UniProtKB-KW"/>
</dbReference>
<comment type="caution">
    <text evidence="4">The sequence shown here is derived from an EMBL/GenBank/DDBJ whole genome shotgun (WGS) entry which is preliminary data.</text>
</comment>
<evidence type="ECO:0000256" key="1">
    <source>
        <dbReference type="ARBA" id="ARBA00006926"/>
    </source>
</evidence>